<evidence type="ECO:0000313" key="2">
    <source>
        <dbReference type="Proteomes" id="UP000653343"/>
    </source>
</evidence>
<organism evidence="1 2">
    <name type="scientific">Undibacterium squillarum</name>
    <dbReference type="NCBI Taxonomy" id="1131567"/>
    <lineage>
        <taxon>Bacteria</taxon>
        <taxon>Pseudomonadati</taxon>
        <taxon>Pseudomonadota</taxon>
        <taxon>Betaproteobacteria</taxon>
        <taxon>Burkholderiales</taxon>
        <taxon>Oxalobacteraceae</taxon>
        <taxon>Undibacterium</taxon>
    </lineage>
</organism>
<dbReference type="Gene3D" id="1.10.10.10">
    <property type="entry name" value="Winged helix-like DNA-binding domain superfamily/Winged helix DNA-binding domain"/>
    <property type="match status" value="1"/>
</dbReference>
<name>A0ABQ2Y1D0_9BURK</name>
<protein>
    <recommendedName>
        <fullName evidence="3">IclR family transcriptional regulator</fullName>
    </recommendedName>
</protein>
<dbReference type="SUPFAM" id="SSF46785">
    <property type="entry name" value="Winged helix' DNA-binding domain"/>
    <property type="match status" value="1"/>
</dbReference>
<evidence type="ECO:0008006" key="3">
    <source>
        <dbReference type="Google" id="ProtNLM"/>
    </source>
</evidence>
<sequence>MTNNVNHAEQGQWELAGQILSALAEAAEPVSAIRLAKRLGTGQSSLLRCLNLIGEPPFAAADALGWVAQVHDGERLMLSLTPAGLAALEQLT</sequence>
<dbReference type="Proteomes" id="UP000653343">
    <property type="component" value="Unassembled WGS sequence"/>
</dbReference>
<gene>
    <name evidence="1" type="ORF">GCM10010946_30720</name>
</gene>
<dbReference type="InterPro" id="IPR036388">
    <property type="entry name" value="WH-like_DNA-bd_sf"/>
</dbReference>
<dbReference type="InterPro" id="IPR036390">
    <property type="entry name" value="WH_DNA-bd_sf"/>
</dbReference>
<reference evidence="2" key="1">
    <citation type="journal article" date="2019" name="Int. J. Syst. Evol. Microbiol.">
        <title>The Global Catalogue of Microorganisms (GCM) 10K type strain sequencing project: providing services to taxonomists for standard genome sequencing and annotation.</title>
        <authorList>
            <consortium name="The Broad Institute Genomics Platform"/>
            <consortium name="The Broad Institute Genome Sequencing Center for Infectious Disease"/>
            <person name="Wu L."/>
            <person name="Ma J."/>
        </authorList>
    </citation>
    <scope>NUCLEOTIDE SEQUENCE [LARGE SCALE GENOMIC DNA]</scope>
    <source>
        <strain evidence="2">KCTC 23917</strain>
    </source>
</reference>
<comment type="caution">
    <text evidence="1">The sequence shown here is derived from an EMBL/GenBank/DDBJ whole genome shotgun (WGS) entry which is preliminary data.</text>
</comment>
<dbReference type="RefSeq" id="WP_189358094.1">
    <property type="nucleotide sequence ID" value="NZ_BMYU01000008.1"/>
</dbReference>
<proteinExistence type="predicted"/>
<evidence type="ECO:0000313" key="1">
    <source>
        <dbReference type="EMBL" id="GGX49829.1"/>
    </source>
</evidence>
<dbReference type="EMBL" id="BMYU01000008">
    <property type="protein sequence ID" value="GGX49829.1"/>
    <property type="molecule type" value="Genomic_DNA"/>
</dbReference>
<accession>A0ABQ2Y1D0</accession>
<keyword evidence="2" id="KW-1185">Reference proteome</keyword>